<evidence type="ECO:0000256" key="1">
    <source>
        <dbReference type="SAM" id="Phobius"/>
    </source>
</evidence>
<comment type="caution">
    <text evidence="2">The sequence shown here is derived from an EMBL/GenBank/DDBJ whole genome shotgun (WGS) entry which is preliminary data.</text>
</comment>
<gene>
    <name evidence="2" type="ORF">SDC9_49868</name>
</gene>
<sequence>MDFLQIGVGLPFACKFFCYALVIHIIAVVKIVPNRITFLGFYNGKPLIRRIGAVDGNFFSGGNQRIRFRLYFWAVQTFTNGDGVNIVQIVILGLGIEPAGGDELGDAPLHLRPRQIRCRAVRGHGEGWQIVAILGAQKCGGIFITGVFPHITDNGVLTFNIAVPFLNGGVNVGLGDFAPFRFRYDGLLRHGRHRESGGLFALRWRGRFFCSWFRWRWLY</sequence>
<feature type="transmembrane region" description="Helical" evidence="1">
    <location>
        <begin position="6"/>
        <end position="29"/>
    </location>
</feature>
<proteinExistence type="predicted"/>
<keyword evidence="1" id="KW-0812">Transmembrane</keyword>
<accession>A0A644WJ94</accession>
<evidence type="ECO:0000313" key="2">
    <source>
        <dbReference type="EMBL" id="MPM03601.1"/>
    </source>
</evidence>
<reference evidence="2" key="1">
    <citation type="submission" date="2019-08" db="EMBL/GenBank/DDBJ databases">
        <authorList>
            <person name="Kucharzyk K."/>
            <person name="Murdoch R.W."/>
            <person name="Higgins S."/>
            <person name="Loffler F."/>
        </authorList>
    </citation>
    <scope>NUCLEOTIDE SEQUENCE</scope>
</reference>
<name>A0A644WJ94_9ZZZZ</name>
<dbReference type="EMBL" id="VSSQ01000967">
    <property type="protein sequence ID" value="MPM03601.1"/>
    <property type="molecule type" value="Genomic_DNA"/>
</dbReference>
<keyword evidence="1" id="KW-0472">Membrane</keyword>
<keyword evidence="1" id="KW-1133">Transmembrane helix</keyword>
<organism evidence="2">
    <name type="scientific">bioreactor metagenome</name>
    <dbReference type="NCBI Taxonomy" id="1076179"/>
    <lineage>
        <taxon>unclassified sequences</taxon>
        <taxon>metagenomes</taxon>
        <taxon>ecological metagenomes</taxon>
    </lineage>
</organism>
<dbReference type="AlphaFoldDB" id="A0A644WJ94"/>
<protein>
    <submittedName>
        <fullName evidence="2">Uncharacterized protein</fullName>
    </submittedName>
</protein>